<dbReference type="Proteomes" id="UP001295740">
    <property type="component" value="Unassembled WGS sequence"/>
</dbReference>
<sequence>MAQESSELRELSLSLDAQRLVAERLFGSSRTHDLRPYFRYYSRQCNQMASIAMTYGKPFPLATHAQLLSIIGDIRRHVQHADILRQLTEDYGTVASPEVLQNSIDLALRLLLMLDVGVFHNVYTGRGLMTWTAGAVEDFISTVPLFLGQPEIPCDGVKLESSFNVRNIEQIAGFDVQLTTNLADHLLLREDLKVVTIYHHAAFLQYHKELNAVFPAGFVEETLQTLQTIALLFPKGVKEVERWYRRKHDVEELDFASLKLGPAVRQASNLGAMVA</sequence>
<accession>A0AAI8YJN1</accession>
<dbReference type="AlphaFoldDB" id="A0AAI8YJN1"/>
<evidence type="ECO:0000313" key="1">
    <source>
        <dbReference type="EMBL" id="CAJ2507068.1"/>
    </source>
</evidence>
<reference evidence="1" key="1">
    <citation type="submission" date="2023-10" db="EMBL/GenBank/DDBJ databases">
        <authorList>
            <person name="Hackl T."/>
        </authorList>
    </citation>
    <scope>NUCLEOTIDE SEQUENCE</scope>
</reference>
<name>A0AAI8YJN1_9PEZI</name>
<gene>
    <name evidence="1" type="ORF">KHLLAP_LOCUS7536</name>
</gene>
<organism evidence="1 2">
    <name type="scientific">Anthostomella pinea</name>
    <dbReference type="NCBI Taxonomy" id="933095"/>
    <lineage>
        <taxon>Eukaryota</taxon>
        <taxon>Fungi</taxon>
        <taxon>Dikarya</taxon>
        <taxon>Ascomycota</taxon>
        <taxon>Pezizomycotina</taxon>
        <taxon>Sordariomycetes</taxon>
        <taxon>Xylariomycetidae</taxon>
        <taxon>Xylariales</taxon>
        <taxon>Xylariaceae</taxon>
        <taxon>Anthostomella</taxon>
    </lineage>
</organism>
<keyword evidence="2" id="KW-1185">Reference proteome</keyword>
<comment type="caution">
    <text evidence="1">The sequence shown here is derived from an EMBL/GenBank/DDBJ whole genome shotgun (WGS) entry which is preliminary data.</text>
</comment>
<protein>
    <submittedName>
        <fullName evidence="1">Uu.00g082540.m01.CDS01</fullName>
    </submittedName>
</protein>
<proteinExistence type="predicted"/>
<evidence type="ECO:0000313" key="2">
    <source>
        <dbReference type="Proteomes" id="UP001295740"/>
    </source>
</evidence>
<dbReference type="EMBL" id="CAUWAG010000010">
    <property type="protein sequence ID" value="CAJ2507068.1"/>
    <property type="molecule type" value="Genomic_DNA"/>
</dbReference>